<name>A0A0F8ZYY1_9ZZZZ</name>
<dbReference type="AlphaFoldDB" id="A0A0F8ZYY1"/>
<protein>
    <submittedName>
        <fullName evidence="1">Uncharacterized protein</fullName>
    </submittedName>
</protein>
<dbReference type="Pfam" id="PF26207">
    <property type="entry name" value="Phage_phiTE_015"/>
    <property type="match status" value="1"/>
</dbReference>
<proteinExistence type="predicted"/>
<gene>
    <name evidence="1" type="ORF">LCGC14_2635300</name>
</gene>
<comment type="caution">
    <text evidence="1">The sequence shown here is derived from an EMBL/GenBank/DDBJ whole genome shotgun (WGS) entry which is preliminary data.</text>
</comment>
<reference evidence="1" key="1">
    <citation type="journal article" date="2015" name="Nature">
        <title>Complex archaea that bridge the gap between prokaryotes and eukaryotes.</title>
        <authorList>
            <person name="Spang A."/>
            <person name="Saw J.H."/>
            <person name="Jorgensen S.L."/>
            <person name="Zaremba-Niedzwiedzka K."/>
            <person name="Martijn J."/>
            <person name="Lind A.E."/>
            <person name="van Eijk R."/>
            <person name="Schleper C."/>
            <person name="Guy L."/>
            <person name="Ettema T.J."/>
        </authorList>
    </citation>
    <scope>NUCLEOTIDE SEQUENCE</scope>
</reference>
<evidence type="ECO:0000313" key="1">
    <source>
        <dbReference type="EMBL" id="KKK99182.1"/>
    </source>
</evidence>
<sequence length="62" mass="7191">MNSKSRIEFEKWAIKEGLYIDKLPMGSYGKSITDYSWKAWEAGCEWSGELIIQTLKTEGMVR</sequence>
<organism evidence="1">
    <name type="scientific">marine sediment metagenome</name>
    <dbReference type="NCBI Taxonomy" id="412755"/>
    <lineage>
        <taxon>unclassified sequences</taxon>
        <taxon>metagenomes</taxon>
        <taxon>ecological metagenomes</taxon>
    </lineage>
</organism>
<dbReference type="InterPro" id="IPR058601">
    <property type="entry name" value="Phage_phiTE_015-like"/>
</dbReference>
<dbReference type="EMBL" id="LAZR01045307">
    <property type="protein sequence ID" value="KKK99182.1"/>
    <property type="molecule type" value="Genomic_DNA"/>
</dbReference>
<accession>A0A0F8ZYY1</accession>